<dbReference type="RefSeq" id="WP_006714517.1">
    <property type="nucleotide sequence ID" value="NZ_AFWF01000303.1"/>
</dbReference>
<feature type="domain" description="DUF4209" evidence="1">
    <location>
        <begin position="2"/>
        <end position="33"/>
    </location>
</feature>
<gene>
    <name evidence="2" type="ORF">VII00023_20482</name>
</gene>
<feature type="non-terminal residue" evidence="2">
    <location>
        <position position="1"/>
    </location>
</feature>
<dbReference type="AlphaFoldDB" id="F9S7Q9"/>
<evidence type="ECO:0000313" key="3">
    <source>
        <dbReference type="Proteomes" id="UP000004605"/>
    </source>
</evidence>
<protein>
    <recommendedName>
        <fullName evidence="1">DUF4209 domain-containing protein</fullName>
    </recommendedName>
</protein>
<sequence>VNGYNFRNKVAHGLLDDSTTESYASIYVWWFCLKWVIIYTDPKFTKQN</sequence>
<accession>F9S7Q9</accession>
<proteinExistence type="predicted"/>
<dbReference type="InterPro" id="IPR025209">
    <property type="entry name" value="DUF4209"/>
</dbReference>
<dbReference type="EMBL" id="AFWF01000303">
    <property type="protein sequence ID" value="EGU30959.1"/>
    <property type="molecule type" value="Genomic_DNA"/>
</dbReference>
<dbReference type="OrthoDB" id="5519791at2"/>
<name>F9S7Q9_9VIBR</name>
<dbReference type="Proteomes" id="UP000004605">
    <property type="component" value="Unassembled WGS sequence"/>
</dbReference>
<comment type="caution">
    <text evidence="2">The sequence shown here is derived from an EMBL/GenBank/DDBJ whole genome shotgun (WGS) entry which is preliminary data.</text>
</comment>
<evidence type="ECO:0000313" key="2">
    <source>
        <dbReference type="EMBL" id="EGU30959.1"/>
    </source>
</evidence>
<dbReference type="Pfam" id="PF13910">
    <property type="entry name" value="DUF4209"/>
    <property type="match status" value="1"/>
</dbReference>
<keyword evidence="3" id="KW-1185">Reference proteome</keyword>
<organism evidence="2 3">
    <name type="scientific">Vibrio ichthyoenteri ATCC 700023</name>
    <dbReference type="NCBI Taxonomy" id="870968"/>
    <lineage>
        <taxon>Bacteria</taxon>
        <taxon>Pseudomonadati</taxon>
        <taxon>Pseudomonadota</taxon>
        <taxon>Gammaproteobacteria</taxon>
        <taxon>Vibrionales</taxon>
        <taxon>Vibrionaceae</taxon>
        <taxon>Vibrio</taxon>
    </lineage>
</organism>
<evidence type="ECO:0000259" key="1">
    <source>
        <dbReference type="Pfam" id="PF13910"/>
    </source>
</evidence>
<reference evidence="2 3" key="1">
    <citation type="journal article" date="2012" name="Int. J. Syst. Evol. Microbiol.">
        <title>Vibrio caribbeanicus sp. nov., isolated from the marine sponge Scleritoderma cyanea.</title>
        <authorList>
            <person name="Hoffmann M."/>
            <person name="Monday S.R."/>
            <person name="Allard M.W."/>
            <person name="Strain E.A."/>
            <person name="Whittaker P."/>
            <person name="Naum M."/>
            <person name="McCarthy P.J."/>
            <person name="Lopez J.V."/>
            <person name="Fischer M."/>
            <person name="Brown E.W."/>
        </authorList>
    </citation>
    <scope>NUCLEOTIDE SEQUENCE [LARGE SCALE GENOMIC DNA]</scope>
    <source>
        <strain evidence="2 3">ATCC 700023</strain>
    </source>
</reference>